<dbReference type="EMBL" id="BTRK01000001">
    <property type="protein sequence ID" value="GMR32845.1"/>
    <property type="molecule type" value="Genomic_DNA"/>
</dbReference>
<dbReference type="PROSITE" id="PS00560">
    <property type="entry name" value="CARBOXYPEPT_SER_HIS"/>
    <property type="match status" value="1"/>
</dbReference>
<gene>
    <name evidence="4" type="ORF">PMAYCL1PPCAC_03040</name>
</gene>
<sequence>NDAYNLYQDCYTTTKSLFSVSKSQTSYKSRILAMRNGERARAAAKMEERSELKQEDIQWGVLDPLSTDNTKGYQCWMDDATTAYLNLAHFRKGLHVPDYVQEWVECADHSEFYYDMNKDDMSEQFEYLMNSPLDLRVLLYNGDIDDICQLQQAQWFVETLASKHGWTASDRTEWHYRGVIGGYQTSYTTDKKFTLDLLTVKGSGHLVPTDRPGPALQMIDNFLRKKDYDTPVPYSMERRPLLQQYITTPDIPPSTTASPSPSSVFSTTMSTKTPPTTTTTSVIPPITSSPSSASTSSSPSPPSSSTMTTTQPTTTTSVAIGSPFSIFFSLLLIVVAFL</sequence>
<dbReference type="Proteomes" id="UP001328107">
    <property type="component" value="Unassembled WGS sequence"/>
</dbReference>
<reference evidence="5" key="1">
    <citation type="submission" date="2022-10" db="EMBL/GenBank/DDBJ databases">
        <title>Genome assembly of Pristionchus species.</title>
        <authorList>
            <person name="Yoshida K."/>
            <person name="Sommer R.J."/>
        </authorList>
    </citation>
    <scope>NUCLEOTIDE SEQUENCE [LARGE SCALE GENOMIC DNA]</scope>
    <source>
        <strain evidence="5">RS5460</strain>
    </source>
</reference>
<evidence type="ECO:0000313" key="5">
    <source>
        <dbReference type="Proteomes" id="UP001328107"/>
    </source>
</evidence>
<dbReference type="SUPFAM" id="SSF53474">
    <property type="entry name" value="alpha/beta-Hydrolases"/>
    <property type="match status" value="1"/>
</dbReference>
<evidence type="ECO:0000256" key="2">
    <source>
        <dbReference type="SAM" id="MobiDB-lite"/>
    </source>
</evidence>
<dbReference type="GO" id="GO:0004185">
    <property type="term" value="F:serine-type carboxypeptidase activity"/>
    <property type="evidence" value="ECO:0007669"/>
    <property type="project" value="InterPro"/>
</dbReference>
<evidence type="ECO:0000256" key="3">
    <source>
        <dbReference type="SAM" id="Phobius"/>
    </source>
</evidence>
<evidence type="ECO:0008006" key="6">
    <source>
        <dbReference type="Google" id="ProtNLM"/>
    </source>
</evidence>
<protein>
    <recommendedName>
        <fullName evidence="6">Peptidase</fullName>
    </recommendedName>
</protein>
<dbReference type="InterPro" id="IPR029058">
    <property type="entry name" value="AB_hydrolase_fold"/>
</dbReference>
<keyword evidence="5" id="KW-1185">Reference proteome</keyword>
<feature type="transmembrane region" description="Helical" evidence="3">
    <location>
        <begin position="318"/>
        <end position="337"/>
    </location>
</feature>
<feature type="region of interest" description="Disordered" evidence="2">
    <location>
        <begin position="247"/>
        <end position="314"/>
    </location>
</feature>
<comment type="similarity">
    <text evidence="1">Belongs to the peptidase S10 family.</text>
</comment>
<accession>A0AAN4Z7W6</accession>
<evidence type="ECO:0000256" key="1">
    <source>
        <dbReference type="ARBA" id="ARBA00009431"/>
    </source>
</evidence>
<keyword evidence="3" id="KW-0812">Transmembrane</keyword>
<dbReference type="InterPro" id="IPR033124">
    <property type="entry name" value="Ser_caboxypep_his_AS"/>
</dbReference>
<name>A0AAN4Z7W6_9BILA</name>
<keyword evidence="3" id="KW-1133">Transmembrane helix</keyword>
<organism evidence="4 5">
    <name type="scientific">Pristionchus mayeri</name>
    <dbReference type="NCBI Taxonomy" id="1317129"/>
    <lineage>
        <taxon>Eukaryota</taxon>
        <taxon>Metazoa</taxon>
        <taxon>Ecdysozoa</taxon>
        <taxon>Nematoda</taxon>
        <taxon>Chromadorea</taxon>
        <taxon>Rhabditida</taxon>
        <taxon>Rhabditina</taxon>
        <taxon>Diplogasteromorpha</taxon>
        <taxon>Diplogasteroidea</taxon>
        <taxon>Neodiplogasteridae</taxon>
        <taxon>Pristionchus</taxon>
    </lineage>
</organism>
<evidence type="ECO:0000313" key="4">
    <source>
        <dbReference type="EMBL" id="GMR32845.1"/>
    </source>
</evidence>
<dbReference type="Gene3D" id="3.40.50.1820">
    <property type="entry name" value="alpha/beta hydrolase"/>
    <property type="match status" value="1"/>
</dbReference>
<dbReference type="InterPro" id="IPR001563">
    <property type="entry name" value="Peptidase_S10"/>
</dbReference>
<proteinExistence type="inferred from homology"/>
<comment type="caution">
    <text evidence="4">The sequence shown here is derived from an EMBL/GenBank/DDBJ whole genome shotgun (WGS) entry which is preliminary data.</text>
</comment>
<dbReference type="Pfam" id="PF00450">
    <property type="entry name" value="Peptidase_S10"/>
    <property type="match status" value="1"/>
</dbReference>
<dbReference type="GO" id="GO:0006508">
    <property type="term" value="P:proteolysis"/>
    <property type="evidence" value="ECO:0007669"/>
    <property type="project" value="InterPro"/>
</dbReference>
<feature type="non-terminal residue" evidence="4">
    <location>
        <position position="1"/>
    </location>
</feature>
<keyword evidence="3" id="KW-0472">Membrane</keyword>
<dbReference type="AlphaFoldDB" id="A0AAN4Z7W6"/>